<protein>
    <submittedName>
        <fullName evidence="3">Ring-hydroxylating dioxygenase beta subunit</fullName>
    </submittedName>
</protein>
<keyword evidence="3" id="KW-0223">Dioxygenase</keyword>
<dbReference type="PANTHER" id="PTHR41534">
    <property type="entry name" value="BLR3401 PROTEIN"/>
    <property type="match status" value="1"/>
</dbReference>
<dbReference type="EMBL" id="KU144986">
    <property type="protein sequence ID" value="AMK59452.1"/>
    <property type="molecule type" value="Genomic_DNA"/>
</dbReference>
<evidence type="ECO:0000256" key="1">
    <source>
        <dbReference type="ARBA" id="ARBA00009570"/>
    </source>
</evidence>
<dbReference type="PANTHER" id="PTHR41534:SF2">
    <property type="entry name" value="3-PHENYLPROPIONATE_CINNAMIC ACID DIOXYGENASE SUBUNIT BETA"/>
    <property type="match status" value="1"/>
</dbReference>
<proteinExistence type="inferred from homology"/>
<dbReference type="GO" id="GO:0051213">
    <property type="term" value="F:dioxygenase activity"/>
    <property type="evidence" value="ECO:0007669"/>
    <property type="project" value="UniProtKB-KW"/>
</dbReference>
<accession>A0A126T0L5</accession>
<dbReference type="NCBIfam" id="NF007479">
    <property type="entry name" value="PRK10069.1"/>
    <property type="match status" value="1"/>
</dbReference>
<keyword evidence="2" id="KW-0560">Oxidoreductase</keyword>
<dbReference type="Gene3D" id="3.10.450.50">
    <property type="match status" value="1"/>
</dbReference>
<evidence type="ECO:0000256" key="2">
    <source>
        <dbReference type="ARBA" id="ARBA00023002"/>
    </source>
</evidence>
<dbReference type="GO" id="GO:0019380">
    <property type="term" value="P:3-phenylpropionate catabolic process"/>
    <property type="evidence" value="ECO:0007669"/>
    <property type="project" value="TreeGrafter"/>
</dbReference>
<dbReference type="CDD" id="cd00667">
    <property type="entry name" value="ring_hydroxylating_dioxygenases_beta"/>
    <property type="match status" value="1"/>
</dbReference>
<dbReference type="AlphaFoldDB" id="A0A126T0L5"/>
<evidence type="ECO:0000313" key="3">
    <source>
        <dbReference type="EMBL" id="AMK59452.1"/>
    </source>
</evidence>
<sequence length="188" mass="22286">MNAPTLQSFSPVQPDESRPVDLALHHAVSQFYFREARLQNGRQARQWLETMVDADIHYWLPILEDRFAKDPRPQPTPAEPAVYNDNHDDLRKRIERLETGLVWMEDPPSRVRFLVTNIEAYHTAEPDLIGAFCNVHVYRNRRQRDETNHFYGREDLLRRGADGQLRLLRRKIVLDQRVVLDKNLYLFL</sequence>
<reference evidence="3" key="1">
    <citation type="journal article" date="2016" name="Appl. Environ. Microbiol.">
        <title>Functional Metagenomics of a Biostimulated Petroleum-Contaminated Soil Reveals an Extraordinary Diversity of Extradiol Dioxygenases.</title>
        <authorList>
            <person name="Terron-Gonzalez L."/>
            <person name="Martin-Cabello G."/>
            <person name="Ferrer M."/>
            <person name="Santero E."/>
        </authorList>
    </citation>
    <scope>NUCLEOTIDE SEQUENCE</scope>
</reference>
<dbReference type="SUPFAM" id="SSF54427">
    <property type="entry name" value="NTF2-like"/>
    <property type="match status" value="1"/>
</dbReference>
<comment type="similarity">
    <text evidence="1">Belongs to the bacterial ring-hydroxylating dioxygenase beta subunit family.</text>
</comment>
<organism evidence="3">
    <name type="scientific">uncultured bacterium UPO64</name>
    <dbReference type="NCBI Taxonomy" id="1776983"/>
    <lineage>
        <taxon>Bacteria</taxon>
        <taxon>environmental samples</taxon>
    </lineage>
</organism>
<dbReference type="Pfam" id="PF00866">
    <property type="entry name" value="Ring_hydroxyl_B"/>
    <property type="match status" value="1"/>
</dbReference>
<name>A0A126T0L5_9BACT</name>
<dbReference type="InterPro" id="IPR000391">
    <property type="entry name" value="Rng_hydr_dOase-bsu"/>
</dbReference>
<dbReference type="InterPro" id="IPR032710">
    <property type="entry name" value="NTF2-like_dom_sf"/>
</dbReference>